<evidence type="ECO:0000313" key="2">
    <source>
        <dbReference type="EMBL" id="PXW67885.1"/>
    </source>
</evidence>
<dbReference type="RefSeq" id="WP_110300364.1">
    <property type="nucleotide sequence ID" value="NZ_QJJM01000023.1"/>
</dbReference>
<feature type="region of interest" description="Disordered" evidence="1">
    <location>
        <begin position="45"/>
        <end position="67"/>
    </location>
</feature>
<reference evidence="2 3" key="1">
    <citation type="submission" date="2018-05" db="EMBL/GenBank/DDBJ databases">
        <title>Genomic Encyclopedia of Type Strains, Phase IV (KMG-IV): sequencing the most valuable type-strain genomes for metagenomic binning, comparative biology and taxonomic classification.</title>
        <authorList>
            <person name="Goeker M."/>
        </authorList>
    </citation>
    <scope>NUCLEOTIDE SEQUENCE [LARGE SCALE GENOMIC DNA]</scope>
    <source>
        <strain evidence="2 3">DSM 3183</strain>
    </source>
</reference>
<dbReference type="AlphaFoldDB" id="A0A2V3UPT7"/>
<name>A0A2V3UPT7_9SPHN</name>
<accession>A0A2V3UPT7</accession>
<organism evidence="2 3">
    <name type="scientific">Blastomonas natatoria</name>
    <dbReference type="NCBI Taxonomy" id="34015"/>
    <lineage>
        <taxon>Bacteria</taxon>
        <taxon>Pseudomonadati</taxon>
        <taxon>Pseudomonadota</taxon>
        <taxon>Alphaproteobacteria</taxon>
        <taxon>Sphingomonadales</taxon>
        <taxon>Sphingomonadaceae</taxon>
        <taxon>Blastomonas</taxon>
    </lineage>
</organism>
<dbReference type="Proteomes" id="UP000248014">
    <property type="component" value="Unassembled WGS sequence"/>
</dbReference>
<gene>
    <name evidence="2" type="ORF">C7451_12321</name>
</gene>
<dbReference type="OrthoDB" id="7173212at2"/>
<dbReference type="EMBL" id="QJJM01000023">
    <property type="protein sequence ID" value="PXW67885.1"/>
    <property type="molecule type" value="Genomic_DNA"/>
</dbReference>
<proteinExistence type="predicted"/>
<sequence length="140" mass="14897">MPIPLHLLVAAAKTLSDPNTIKTVKSIYDAGTGLIDKAQALRGPSAAKPKAVEARPTSAPVSPAKPQKGLKADLAKRWILKPGASGDLMRFTYTDDHGLVSVRTVGNWTSNGRELSGYCLNLRAEHKFAIARIEAPEAIG</sequence>
<evidence type="ECO:0000313" key="3">
    <source>
        <dbReference type="Proteomes" id="UP000248014"/>
    </source>
</evidence>
<evidence type="ECO:0000256" key="1">
    <source>
        <dbReference type="SAM" id="MobiDB-lite"/>
    </source>
</evidence>
<comment type="caution">
    <text evidence="2">The sequence shown here is derived from an EMBL/GenBank/DDBJ whole genome shotgun (WGS) entry which is preliminary data.</text>
</comment>
<keyword evidence="3" id="KW-1185">Reference proteome</keyword>
<protein>
    <submittedName>
        <fullName evidence="2">Uncharacterized protein</fullName>
    </submittedName>
</protein>